<dbReference type="VEuPathDB" id="FungiDB:FOIG_09007"/>
<keyword evidence="1" id="KW-0677">Repeat</keyword>
<feature type="repeat" description="ANK" evidence="3">
    <location>
        <begin position="837"/>
        <end position="869"/>
    </location>
</feature>
<feature type="repeat" description="ANK" evidence="3">
    <location>
        <begin position="810"/>
        <end position="842"/>
    </location>
</feature>
<dbReference type="PANTHER" id="PTHR23206:SF5">
    <property type="entry name" value="ANKYRIN REPEAT AND KH DOMAIN-CONTAINING PROTEIN 1"/>
    <property type="match status" value="1"/>
</dbReference>
<feature type="repeat" description="ANK" evidence="3">
    <location>
        <begin position="777"/>
        <end position="809"/>
    </location>
</feature>
<evidence type="ECO:0000256" key="4">
    <source>
        <dbReference type="SAM" id="MobiDB-lite"/>
    </source>
</evidence>
<dbReference type="VEuPathDB" id="FungiDB:FOC4_g10000328"/>
<dbReference type="InterPro" id="IPR036770">
    <property type="entry name" value="Ankyrin_rpt-contain_sf"/>
</dbReference>
<sequence>MERPSGEIVPPRERPQVDGLQEGTEHPRLSSQGSSFNSYGSANQLNAPNGTINNSTGPGNQFPGANFHGPVYFGTREHFDPLRDCLRSLAFPEMNRRSLDIDAAAEGTCEWLLRQKEYTSWASCNRGLLWIKGKPGSGKSTLLQYVLNHVMAISNTGEGALILSFFFHGRGTELQKTPLGLFRSLLHQLLRQVPEALTDLIDTFQQRCETVGKPGEKWQWHLRELQRFFKSSFLKVLETRPLWLFVDALDECGEENAVELAEWFKSLLERPPSSGLKQSRICFTCRHYPILYLDRVFEICVEEENRKDISIFVQEKLSSFRIRTSSTIPKLVTKRADGIFLWAWLVVKQVLGLERKGAGLNEMEAVILSVPQELDILYRQLIQSMSPDSLKLIQWICFAMRPLSLDELRWAMLIEADSRHQSLYECQRVGDYPSDNDVLKRRIQTLSRGLAEVTSDGKVVQFIHQSVKDFFVEKGLSALDETINPDFIVEIAHYRLSRICIRYLAMEEIGRPASHDPYYLKSEFPFLFYAITSWVAHVKQSDASSVPQEDLLEYFTGPSNTLTERWVYIYRILDQFSKDRPPEETSLIHVLSRYGVAGALGAILGRADQVGININAKDERSWAPLEWAAEEGHEAIVRMLLDRGACTEAADKEGMTPLLRAAGNGHKAIVQLLLNRGAHIDAADNTGRTPLMWAAACTTRMGQEFKAQDTLLASNALQTYQLQLLLLERQNRKKLMMAHQEQGAKDKTYLWAAEKEHEAVVRLLLYRGAHIEAADKMGWTPLSYAAENGHEAIVWLLLDRGAHIEAEDKIGWTPLSHAAGNGHEAVVRLLLDRGACIEAKPLLEAAMWGHEAVVRLLLEWGAHIEATEKIGWTPLSHAARNGHEAVVRMLLDRGACTEAADKEGKTPLLKAAERGHEAVVRLLQNYIAQPSSTPLP</sequence>
<feature type="repeat" description="ANK" evidence="3">
    <location>
        <begin position="870"/>
        <end position="902"/>
    </location>
</feature>
<protein>
    <submittedName>
        <fullName evidence="8">Uncharacterized protein</fullName>
    </submittedName>
</protein>
<name>A0A2H3U0F4_FUSOX</name>
<dbReference type="Pfam" id="PF24883">
    <property type="entry name" value="NPHP3_N"/>
    <property type="match status" value="1"/>
</dbReference>
<feature type="compositionally biased region" description="Basic and acidic residues" evidence="4">
    <location>
        <begin position="1"/>
        <end position="16"/>
    </location>
</feature>
<dbReference type="OrthoDB" id="7464126at2759"/>
<keyword evidence="2 3" id="KW-0040">ANK repeat</keyword>
<feature type="compositionally biased region" description="Polar residues" evidence="4">
    <location>
        <begin position="42"/>
        <end position="59"/>
    </location>
</feature>
<dbReference type="Gene3D" id="3.40.50.300">
    <property type="entry name" value="P-loop containing nucleotide triphosphate hydrolases"/>
    <property type="match status" value="1"/>
</dbReference>
<dbReference type="InterPro" id="IPR027417">
    <property type="entry name" value="P-loop_NTPase"/>
</dbReference>
<gene>
    <name evidence="8" type="ORF">FRV6_11786</name>
</gene>
<feature type="domain" description="NACHT-NTPase sigma" evidence="5">
    <location>
        <begin position="34"/>
        <end position="74"/>
    </location>
</feature>
<dbReference type="VEuPathDB" id="FungiDB:FOIG_15263"/>
<dbReference type="PRINTS" id="PR01415">
    <property type="entry name" value="ANKYRIN"/>
</dbReference>
<dbReference type="InterPro" id="IPR002110">
    <property type="entry name" value="Ankyrin_rpt"/>
</dbReference>
<evidence type="ECO:0000313" key="8">
    <source>
        <dbReference type="EMBL" id="SCO87659.1"/>
    </source>
</evidence>
<evidence type="ECO:0000313" key="9">
    <source>
        <dbReference type="Proteomes" id="UP000219369"/>
    </source>
</evidence>
<dbReference type="VEuPathDB" id="FungiDB:FOC4_g10000653"/>
<dbReference type="PANTHER" id="PTHR23206">
    <property type="entry name" value="MASK PROTEIN"/>
    <property type="match status" value="1"/>
</dbReference>
<evidence type="ECO:0000259" key="5">
    <source>
        <dbReference type="Pfam" id="PF17106"/>
    </source>
</evidence>
<dbReference type="InterPro" id="IPR056884">
    <property type="entry name" value="NPHP3-like_N"/>
</dbReference>
<dbReference type="VEuPathDB" id="FungiDB:FOMG_18558"/>
<dbReference type="VEuPathDB" id="FungiDB:HZS61_017902"/>
<dbReference type="GO" id="GO:0005737">
    <property type="term" value="C:cytoplasm"/>
    <property type="evidence" value="ECO:0007669"/>
    <property type="project" value="TreeGrafter"/>
</dbReference>
<evidence type="ECO:0000259" key="7">
    <source>
        <dbReference type="Pfam" id="PF24883"/>
    </source>
</evidence>
<reference evidence="9" key="1">
    <citation type="submission" date="2016-09" db="EMBL/GenBank/DDBJ databases">
        <authorList>
            <person name="Guldener U."/>
        </authorList>
    </citation>
    <scope>NUCLEOTIDE SEQUENCE [LARGE SCALE GENOMIC DNA]</scope>
    <source>
        <strain evidence="9">V64-1</strain>
    </source>
</reference>
<dbReference type="SMART" id="SM00248">
    <property type="entry name" value="ANK"/>
    <property type="match status" value="9"/>
</dbReference>
<dbReference type="InterPro" id="IPR054471">
    <property type="entry name" value="GPIID_WHD"/>
</dbReference>
<dbReference type="SUPFAM" id="SSF52540">
    <property type="entry name" value="P-loop containing nucleoside triphosphate hydrolases"/>
    <property type="match status" value="1"/>
</dbReference>
<dbReference type="Pfam" id="PF22939">
    <property type="entry name" value="WHD_GPIID"/>
    <property type="match status" value="1"/>
</dbReference>
<evidence type="ECO:0000256" key="1">
    <source>
        <dbReference type="ARBA" id="ARBA00022737"/>
    </source>
</evidence>
<evidence type="ECO:0000256" key="2">
    <source>
        <dbReference type="ARBA" id="ARBA00023043"/>
    </source>
</evidence>
<feature type="repeat" description="ANK" evidence="3">
    <location>
        <begin position="620"/>
        <end position="652"/>
    </location>
</feature>
<dbReference type="EMBL" id="FMJY01000007">
    <property type="protein sequence ID" value="SCO87659.1"/>
    <property type="molecule type" value="Genomic_DNA"/>
</dbReference>
<dbReference type="Gene3D" id="1.25.40.20">
    <property type="entry name" value="Ankyrin repeat-containing domain"/>
    <property type="match status" value="3"/>
</dbReference>
<dbReference type="Pfam" id="PF12796">
    <property type="entry name" value="Ank_2"/>
    <property type="match status" value="3"/>
</dbReference>
<feature type="region of interest" description="Disordered" evidence="4">
    <location>
        <begin position="1"/>
        <end position="63"/>
    </location>
</feature>
<evidence type="ECO:0000259" key="6">
    <source>
        <dbReference type="Pfam" id="PF22939"/>
    </source>
</evidence>
<feature type="domain" description="GPI inositol-deacylase winged helix" evidence="6">
    <location>
        <begin position="391"/>
        <end position="478"/>
    </location>
</feature>
<dbReference type="PROSITE" id="PS50088">
    <property type="entry name" value="ANK_REPEAT"/>
    <property type="match status" value="7"/>
</dbReference>
<dbReference type="VEuPathDB" id="FungiDB:FOXG_04560"/>
<dbReference type="VEuPathDB" id="FungiDB:FOZG_15290"/>
<organism evidence="8 9">
    <name type="scientific">Fusarium oxysporum</name>
    <name type="common">Fusarium vascular wilt</name>
    <dbReference type="NCBI Taxonomy" id="5507"/>
    <lineage>
        <taxon>Eukaryota</taxon>
        <taxon>Fungi</taxon>
        <taxon>Dikarya</taxon>
        <taxon>Ascomycota</taxon>
        <taxon>Pezizomycotina</taxon>
        <taxon>Sordariomycetes</taxon>
        <taxon>Hypocreomycetidae</taxon>
        <taxon>Hypocreales</taxon>
        <taxon>Nectriaceae</taxon>
        <taxon>Fusarium</taxon>
        <taxon>Fusarium oxysporum species complex</taxon>
    </lineage>
</organism>
<evidence type="ECO:0000256" key="3">
    <source>
        <dbReference type="PROSITE-ProRule" id="PRU00023"/>
    </source>
</evidence>
<dbReference type="Pfam" id="PF17106">
    <property type="entry name" value="NACHT_sigma"/>
    <property type="match status" value="1"/>
</dbReference>
<dbReference type="SUPFAM" id="SSF48403">
    <property type="entry name" value="Ankyrin repeat"/>
    <property type="match status" value="1"/>
</dbReference>
<accession>A0A2H3U0F4</accession>
<feature type="repeat" description="ANK" evidence="3">
    <location>
        <begin position="903"/>
        <end position="923"/>
    </location>
</feature>
<dbReference type="Pfam" id="PF00023">
    <property type="entry name" value="Ank"/>
    <property type="match status" value="1"/>
</dbReference>
<dbReference type="InterPro" id="IPR051631">
    <property type="entry name" value="Ankyrin-KH/SAM_domain"/>
</dbReference>
<dbReference type="VEuPathDB" id="FungiDB:FOC1_g10006799"/>
<feature type="repeat" description="ANK" evidence="3">
    <location>
        <begin position="653"/>
        <end position="685"/>
    </location>
</feature>
<proteinExistence type="predicted"/>
<dbReference type="Proteomes" id="UP000219369">
    <property type="component" value="Unassembled WGS sequence"/>
</dbReference>
<feature type="domain" description="Nephrocystin 3-like N-terminal" evidence="7">
    <location>
        <begin position="107"/>
        <end position="286"/>
    </location>
</feature>
<dbReference type="PROSITE" id="PS50297">
    <property type="entry name" value="ANK_REP_REGION"/>
    <property type="match status" value="6"/>
</dbReference>
<dbReference type="AlphaFoldDB" id="A0A2H3U0F4"/>
<dbReference type="InterPro" id="IPR031353">
    <property type="entry name" value="NACHT_sigma"/>
</dbReference>
<feature type="compositionally biased region" description="Low complexity" evidence="4">
    <location>
        <begin position="30"/>
        <end position="41"/>
    </location>
</feature>